<dbReference type="PANTHER" id="PTHR32071">
    <property type="entry name" value="TRANSCRIPTIONAL REGULATORY PROTEIN"/>
    <property type="match status" value="1"/>
</dbReference>
<dbReference type="Gene3D" id="3.40.50.300">
    <property type="entry name" value="P-loop containing nucleotide triphosphate hydrolases"/>
    <property type="match status" value="1"/>
</dbReference>
<evidence type="ECO:0000313" key="13">
    <source>
        <dbReference type="Proteomes" id="UP000673975"/>
    </source>
</evidence>
<dbReference type="InterPro" id="IPR025662">
    <property type="entry name" value="Sigma_54_int_dom_ATP-bd_1"/>
</dbReference>
<dbReference type="PRINTS" id="PR01590">
    <property type="entry name" value="HTHFIS"/>
</dbReference>
<dbReference type="PANTHER" id="PTHR32071:SF21">
    <property type="entry name" value="TRANSCRIPTIONAL REGULATORY PROTEIN FLGR"/>
    <property type="match status" value="1"/>
</dbReference>
<feature type="region of interest" description="Disordered" evidence="9">
    <location>
        <begin position="123"/>
        <end position="170"/>
    </location>
</feature>
<dbReference type="SMART" id="SM00448">
    <property type="entry name" value="REC"/>
    <property type="match status" value="1"/>
</dbReference>
<dbReference type="GO" id="GO:0043565">
    <property type="term" value="F:sequence-specific DNA binding"/>
    <property type="evidence" value="ECO:0007669"/>
    <property type="project" value="InterPro"/>
</dbReference>
<dbReference type="InterPro" id="IPR003593">
    <property type="entry name" value="AAA+_ATPase"/>
</dbReference>
<accession>A0A8J7RQB9</accession>
<dbReference type="CDD" id="cd00156">
    <property type="entry name" value="REC"/>
    <property type="match status" value="1"/>
</dbReference>
<evidence type="ECO:0000256" key="4">
    <source>
        <dbReference type="ARBA" id="ARBA00023012"/>
    </source>
</evidence>
<dbReference type="InterPro" id="IPR011006">
    <property type="entry name" value="CheY-like_superfamily"/>
</dbReference>
<evidence type="ECO:0000259" key="11">
    <source>
        <dbReference type="PROSITE" id="PS50110"/>
    </source>
</evidence>
<keyword evidence="13" id="KW-1185">Reference proteome</keyword>
<dbReference type="InterPro" id="IPR027417">
    <property type="entry name" value="P-loop_NTPase"/>
</dbReference>
<keyword evidence="6" id="KW-0238">DNA-binding</keyword>
<evidence type="ECO:0000313" key="12">
    <source>
        <dbReference type="EMBL" id="MBP3191969.1"/>
    </source>
</evidence>
<evidence type="ECO:0000259" key="10">
    <source>
        <dbReference type="PROSITE" id="PS50045"/>
    </source>
</evidence>
<sequence length="492" mass="55926">MKGRILIVDDDKLLLDFMEEHLTMNKYDIQSFESPEKALSWLEKNSVDLVISDVKMREMTGDEVLNHVKKHHPGTGVILMTGFGNIEHSVNAIRKGAFDYITKPFTAREVLYRINRYFNSLTEDSSNKESQQKEPASRQQPASEAAATHEQDLSESQKKGKTPGPKKVKMVGRHKNIKKLLNLLPRIANNNAPVLIQGESGTGKEVYAHLVQQESNRANEAYVKINCANLPSELVESTLFGHVKGAFTGAITDKKGAFDKADSGTLLLDEITEIEISIQAKLLRVLQEKEFQRVGSQKPVKVDVRIIATTNLNIKEAMAENRFREDLFYRLNVFPIVIPPLRERKEDIPLLVEHLIKRYTDEYELPEKKPTDELMNYLMQQEWKGNVRELDNVIHRGVILSGDKDELCIDDIEDQLFSQASEEIKSEVLSDVPLIPIEEMELLMIKKALERTRGNQKEAGKLLGISDRTIRNKLKNSGYSAEDEEQLIGSRH</sequence>
<dbReference type="FunFam" id="3.40.50.300:FF:000006">
    <property type="entry name" value="DNA-binding transcriptional regulator NtrC"/>
    <property type="match status" value="1"/>
</dbReference>
<evidence type="ECO:0000256" key="3">
    <source>
        <dbReference type="ARBA" id="ARBA00022840"/>
    </source>
</evidence>
<dbReference type="SUPFAM" id="SSF52540">
    <property type="entry name" value="P-loop containing nucleoside triphosphate hydrolases"/>
    <property type="match status" value="1"/>
</dbReference>
<dbReference type="Proteomes" id="UP000673975">
    <property type="component" value="Unassembled WGS sequence"/>
</dbReference>
<feature type="modified residue" description="4-aspartylphosphate" evidence="8">
    <location>
        <position position="53"/>
    </location>
</feature>
<dbReference type="CDD" id="cd00009">
    <property type="entry name" value="AAA"/>
    <property type="match status" value="1"/>
</dbReference>
<dbReference type="Pfam" id="PF00072">
    <property type="entry name" value="Response_reg"/>
    <property type="match status" value="1"/>
</dbReference>
<feature type="compositionally biased region" description="Basic residues" evidence="9">
    <location>
        <begin position="159"/>
        <end position="170"/>
    </location>
</feature>
<comment type="caution">
    <text evidence="12">The sequence shown here is derived from an EMBL/GenBank/DDBJ whole genome shotgun (WGS) entry which is preliminary data.</text>
</comment>
<evidence type="ECO:0000256" key="5">
    <source>
        <dbReference type="ARBA" id="ARBA00023015"/>
    </source>
</evidence>
<dbReference type="InterPro" id="IPR058031">
    <property type="entry name" value="AAA_lid_NorR"/>
</dbReference>
<dbReference type="InterPro" id="IPR002197">
    <property type="entry name" value="HTH_Fis"/>
</dbReference>
<dbReference type="Pfam" id="PF25601">
    <property type="entry name" value="AAA_lid_14"/>
    <property type="match status" value="1"/>
</dbReference>
<reference evidence="12" key="1">
    <citation type="submission" date="2021-02" db="EMBL/GenBank/DDBJ databases">
        <title>Natronogracilivirga saccharolytica gen. nov. sp. nov. a new anaerobic, haloalkiliphilic carbohydrate-fermenting bacterium from soda lake and proposing of Cyclonatronumiaceae fam. nov. in the phylum Balneolaeota.</title>
        <authorList>
            <person name="Zhilina T.N."/>
            <person name="Sorokin D.Y."/>
            <person name="Zavarzina D.G."/>
            <person name="Toshchakov S.V."/>
            <person name="Kublanov I.V."/>
        </authorList>
    </citation>
    <scope>NUCLEOTIDE SEQUENCE</scope>
    <source>
        <strain evidence="12">Z-1702</strain>
    </source>
</reference>
<keyword evidence="5" id="KW-0805">Transcription regulation</keyword>
<dbReference type="SUPFAM" id="SSF46689">
    <property type="entry name" value="Homeodomain-like"/>
    <property type="match status" value="1"/>
</dbReference>
<feature type="domain" description="Response regulatory" evidence="11">
    <location>
        <begin position="4"/>
        <end position="118"/>
    </location>
</feature>
<dbReference type="EMBL" id="JAFIDN010000003">
    <property type="protein sequence ID" value="MBP3191969.1"/>
    <property type="molecule type" value="Genomic_DNA"/>
</dbReference>
<evidence type="ECO:0000256" key="7">
    <source>
        <dbReference type="ARBA" id="ARBA00023163"/>
    </source>
</evidence>
<dbReference type="FunFam" id="3.40.50.2300:FF:000018">
    <property type="entry name" value="DNA-binding transcriptional regulator NtrC"/>
    <property type="match status" value="1"/>
</dbReference>
<dbReference type="InterPro" id="IPR001789">
    <property type="entry name" value="Sig_transdc_resp-reg_receiver"/>
</dbReference>
<dbReference type="SMART" id="SM00382">
    <property type="entry name" value="AAA"/>
    <property type="match status" value="1"/>
</dbReference>
<evidence type="ECO:0000256" key="2">
    <source>
        <dbReference type="ARBA" id="ARBA00022741"/>
    </source>
</evidence>
<dbReference type="GO" id="GO:0000160">
    <property type="term" value="P:phosphorelay signal transduction system"/>
    <property type="evidence" value="ECO:0007669"/>
    <property type="project" value="UniProtKB-KW"/>
</dbReference>
<keyword evidence="2" id="KW-0547">Nucleotide-binding</keyword>
<evidence type="ECO:0000256" key="6">
    <source>
        <dbReference type="ARBA" id="ARBA00023125"/>
    </source>
</evidence>
<evidence type="ECO:0000256" key="8">
    <source>
        <dbReference type="PROSITE-ProRule" id="PRU00169"/>
    </source>
</evidence>
<dbReference type="Gene3D" id="3.40.50.2300">
    <property type="match status" value="1"/>
</dbReference>
<keyword evidence="7" id="KW-0804">Transcription</keyword>
<evidence type="ECO:0000256" key="1">
    <source>
        <dbReference type="ARBA" id="ARBA00022553"/>
    </source>
</evidence>
<dbReference type="InterPro" id="IPR002078">
    <property type="entry name" value="Sigma_54_int"/>
</dbReference>
<keyword evidence="1 8" id="KW-0597">Phosphoprotein</keyword>
<dbReference type="PROSITE" id="PS00675">
    <property type="entry name" value="SIGMA54_INTERACT_1"/>
    <property type="match status" value="1"/>
</dbReference>
<dbReference type="AlphaFoldDB" id="A0A8J7RQB9"/>
<gene>
    <name evidence="12" type="ORF">NATSA_04745</name>
</gene>
<proteinExistence type="predicted"/>
<dbReference type="GO" id="GO:0005524">
    <property type="term" value="F:ATP binding"/>
    <property type="evidence" value="ECO:0007669"/>
    <property type="project" value="UniProtKB-KW"/>
</dbReference>
<dbReference type="PROSITE" id="PS50045">
    <property type="entry name" value="SIGMA54_INTERACT_4"/>
    <property type="match status" value="1"/>
</dbReference>
<organism evidence="12 13">
    <name type="scientific">Natronogracilivirga saccharolytica</name>
    <dbReference type="NCBI Taxonomy" id="2812953"/>
    <lineage>
        <taxon>Bacteria</taxon>
        <taxon>Pseudomonadati</taxon>
        <taxon>Balneolota</taxon>
        <taxon>Balneolia</taxon>
        <taxon>Balneolales</taxon>
        <taxon>Cyclonatronaceae</taxon>
        <taxon>Natronogracilivirga</taxon>
    </lineage>
</organism>
<dbReference type="Gene3D" id="1.10.8.60">
    <property type="match status" value="1"/>
</dbReference>
<dbReference type="GO" id="GO:0006355">
    <property type="term" value="P:regulation of DNA-templated transcription"/>
    <property type="evidence" value="ECO:0007669"/>
    <property type="project" value="InterPro"/>
</dbReference>
<protein>
    <submittedName>
        <fullName evidence="12">Sigma-54-dependent Fis family transcriptional regulator</fullName>
    </submittedName>
</protein>
<name>A0A8J7RQB9_9BACT</name>
<feature type="compositionally biased region" description="Basic and acidic residues" evidence="9">
    <location>
        <begin position="125"/>
        <end position="136"/>
    </location>
</feature>
<dbReference type="SUPFAM" id="SSF52172">
    <property type="entry name" value="CheY-like"/>
    <property type="match status" value="1"/>
</dbReference>
<dbReference type="Pfam" id="PF00158">
    <property type="entry name" value="Sigma54_activat"/>
    <property type="match status" value="1"/>
</dbReference>
<feature type="compositionally biased region" description="Basic and acidic residues" evidence="9">
    <location>
        <begin position="147"/>
        <end position="158"/>
    </location>
</feature>
<dbReference type="Gene3D" id="1.10.10.60">
    <property type="entry name" value="Homeodomain-like"/>
    <property type="match status" value="1"/>
</dbReference>
<dbReference type="Pfam" id="PF02954">
    <property type="entry name" value="HTH_8"/>
    <property type="match status" value="1"/>
</dbReference>
<evidence type="ECO:0000256" key="9">
    <source>
        <dbReference type="SAM" id="MobiDB-lite"/>
    </source>
</evidence>
<feature type="domain" description="Sigma-54 factor interaction" evidence="10">
    <location>
        <begin position="170"/>
        <end position="399"/>
    </location>
</feature>
<keyword evidence="4" id="KW-0902">Two-component regulatory system</keyword>
<dbReference type="PROSITE" id="PS50110">
    <property type="entry name" value="RESPONSE_REGULATORY"/>
    <property type="match status" value="1"/>
</dbReference>
<keyword evidence="3" id="KW-0067">ATP-binding</keyword>
<dbReference type="InterPro" id="IPR009057">
    <property type="entry name" value="Homeodomain-like_sf"/>
</dbReference>
<dbReference type="RefSeq" id="WP_210510869.1">
    <property type="nucleotide sequence ID" value="NZ_JAFIDN010000003.1"/>
</dbReference>